<gene>
    <name evidence="2" type="ORF">GCM10007933_04370</name>
</gene>
<dbReference type="EMBL" id="BSPX01000003">
    <property type="protein sequence ID" value="GLT20985.1"/>
    <property type="molecule type" value="Genomic_DNA"/>
</dbReference>
<protein>
    <submittedName>
        <fullName evidence="2">Uncharacterized protein</fullName>
    </submittedName>
</protein>
<proteinExistence type="predicted"/>
<organism evidence="2 3">
    <name type="scientific">Zoogloea oryzae</name>
    <dbReference type="NCBI Taxonomy" id="310767"/>
    <lineage>
        <taxon>Bacteria</taxon>
        <taxon>Pseudomonadati</taxon>
        <taxon>Pseudomonadota</taxon>
        <taxon>Betaproteobacteria</taxon>
        <taxon>Rhodocyclales</taxon>
        <taxon>Zoogloeaceae</taxon>
        <taxon>Zoogloea</taxon>
    </lineage>
</organism>
<reference evidence="3" key="1">
    <citation type="journal article" date="2019" name="Int. J. Syst. Evol. Microbiol.">
        <title>The Global Catalogue of Microorganisms (GCM) 10K type strain sequencing project: providing services to taxonomists for standard genome sequencing and annotation.</title>
        <authorList>
            <consortium name="The Broad Institute Genomics Platform"/>
            <consortium name="The Broad Institute Genome Sequencing Center for Infectious Disease"/>
            <person name="Wu L."/>
            <person name="Ma J."/>
        </authorList>
    </citation>
    <scope>NUCLEOTIDE SEQUENCE [LARGE SCALE GENOMIC DNA]</scope>
    <source>
        <strain evidence="3">NBRC 102407</strain>
    </source>
</reference>
<accession>A0ABQ6F811</accession>
<evidence type="ECO:0000313" key="3">
    <source>
        <dbReference type="Proteomes" id="UP001157167"/>
    </source>
</evidence>
<keyword evidence="3" id="KW-1185">Reference proteome</keyword>
<feature type="region of interest" description="Disordered" evidence="1">
    <location>
        <begin position="1"/>
        <end position="23"/>
    </location>
</feature>
<sequence>MPFGGARSAYNDTRRSMQVRPPSSTICALREQTQGIGTTRQDASGKIQVFNDPRTQKGSSGDIYGDCNRSLAGRVAPRGIAKPKSAYNARTNTLNAASDGYVNRSATRSMMPKKLPSMYDPATGTLRAAKRPNAYQIYQE</sequence>
<evidence type="ECO:0000313" key="2">
    <source>
        <dbReference type="EMBL" id="GLT20985.1"/>
    </source>
</evidence>
<dbReference type="Proteomes" id="UP001157167">
    <property type="component" value="Unassembled WGS sequence"/>
</dbReference>
<evidence type="ECO:0000256" key="1">
    <source>
        <dbReference type="SAM" id="MobiDB-lite"/>
    </source>
</evidence>
<name>A0ABQ6F811_9RHOO</name>
<comment type="caution">
    <text evidence="2">The sequence shown here is derived from an EMBL/GenBank/DDBJ whole genome shotgun (WGS) entry which is preliminary data.</text>
</comment>